<name>A0A6N2MYX5_SALVM</name>
<gene>
    <name evidence="1" type="ORF">SVIM_LOCUS416746</name>
</gene>
<accession>A0A6N2MYX5</accession>
<organism evidence="1">
    <name type="scientific">Salix viminalis</name>
    <name type="common">Common osier</name>
    <name type="synonym">Basket willow</name>
    <dbReference type="NCBI Taxonomy" id="40686"/>
    <lineage>
        <taxon>Eukaryota</taxon>
        <taxon>Viridiplantae</taxon>
        <taxon>Streptophyta</taxon>
        <taxon>Embryophyta</taxon>
        <taxon>Tracheophyta</taxon>
        <taxon>Spermatophyta</taxon>
        <taxon>Magnoliopsida</taxon>
        <taxon>eudicotyledons</taxon>
        <taxon>Gunneridae</taxon>
        <taxon>Pentapetalae</taxon>
        <taxon>rosids</taxon>
        <taxon>fabids</taxon>
        <taxon>Malpighiales</taxon>
        <taxon>Salicaceae</taxon>
        <taxon>Saliceae</taxon>
        <taxon>Salix</taxon>
    </lineage>
</organism>
<evidence type="ECO:0000313" key="1">
    <source>
        <dbReference type="EMBL" id="VFU57653.1"/>
    </source>
</evidence>
<dbReference type="AlphaFoldDB" id="A0A6N2MYX5"/>
<proteinExistence type="predicted"/>
<dbReference type="EMBL" id="CAADRP010001952">
    <property type="protein sequence ID" value="VFU57653.1"/>
    <property type="molecule type" value="Genomic_DNA"/>
</dbReference>
<sequence length="123" mass="14223">MECLSFLCTVKYDIRDNSFNLIGTCSNQIMYVLSFMLDQEPFVVVLFISLKACPQCYKSMSGLVSSDVVEWEQKDRDIYQRTEKFSVHLHKSDNLSIPDSEEIMNITLKPSSSEMVSRVLDYE</sequence>
<reference evidence="1" key="1">
    <citation type="submission" date="2019-03" db="EMBL/GenBank/DDBJ databases">
        <authorList>
            <person name="Mank J."/>
            <person name="Almeida P."/>
        </authorList>
    </citation>
    <scope>NUCLEOTIDE SEQUENCE</scope>
    <source>
        <strain evidence="1">78183</strain>
    </source>
</reference>
<protein>
    <submittedName>
        <fullName evidence="1">Uncharacterized protein</fullName>
    </submittedName>
</protein>